<dbReference type="PANTHER" id="PTHR21301">
    <property type="entry name" value="REVERSE TRANSCRIPTASE"/>
    <property type="match status" value="1"/>
</dbReference>
<dbReference type="RefSeq" id="XP_062703591.1">
    <property type="nucleotide sequence ID" value="XM_062847607.1"/>
</dbReference>
<reference evidence="3" key="1">
    <citation type="journal article" date="2015" name="Proc. Natl. Acad. Sci. U.S.A.">
        <title>Genome sequence of the Asian Tiger mosquito, Aedes albopictus, reveals insights into its biology, genetics, and evolution.</title>
        <authorList>
            <person name="Chen X.G."/>
            <person name="Jiang X."/>
            <person name="Gu J."/>
            <person name="Xu M."/>
            <person name="Wu Y."/>
            <person name="Deng Y."/>
            <person name="Zhang C."/>
            <person name="Bonizzoni M."/>
            <person name="Dermauw W."/>
            <person name="Vontas J."/>
            <person name="Armbruster P."/>
            <person name="Huang X."/>
            <person name="Yang Y."/>
            <person name="Zhang H."/>
            <person name="He W."/>
            <person name="Peng H."/>
            <person name="Liu Y."/>
            <person name="Wu K."/>
            <person name="Chen J."/>
            <person name="Lirakis M."/>
            <person name="Topalis P."/>
            <person name="Van Leeuwen T."/>
            <person name="Hall A.B."/>
            <person name="Jiang X."/>
            <person name="Thorpe C."/>
            <person name="Mueller R.L."/>
            <person name="Sun C."/>
            <person name="Waterhouse R.M."/>
            <person name="Yan G."/>
            <person name="Tu Z.J."/>
            <person name="Fang X."/>
            <person name="James A.A."/>
        </authorList>
    </citation>
    <scope>NUCLEOTIDE SEQUENCE [LARGE SCALE GENOMIC DNA]</scope>
    <source>
        <strain evidence="3">Foshan</strain>
    </source>
</reference>
<dbReference type="CDD" id="cd00304">
    <property type="entry name" value="RT_like"/>
    <property type="match status" value="1"/>
</dbReference>
<evidence type="ECO:0000313" key="3">
    <source>
        <dbReference type="Proteomes" id="UP000069940"/>
    </source>
</evidence>
<keyword evidence="3" id="KW-1185">Reference proteome</keyword>
<dbReference type="InterPro" id="IPR000477">
    <property type="entry name" value="RT_dom"/>
</dbReference>
<name>A0ABM1Y344_AEDAL</name>
<dbReference type="EnsemblMetazoa" id="AALFPA23_005237.R6632">
    <property type="protein sequence ID" value="AALFPA23_005237.P6632"/>
    <property type="gene ID" value="AALFPA23_005237"/>
</dbReference>
<dbReference type="InterPro" id="IPR058912">
    <property type="entry name" value="HTH_animal"/>
</dbReference>
<dbReference type="Proteomes" id="UP000069940">
    <property type="component" value="Unassembled WGS sequence"/>
</dbReference>
<dbReference type="InterPro" id="IPR043502">
    <property type="entry name" value="DNA/RNA_pol_sf"/>
</dbReference>
<feature type="domain" description="Reverse transcriptase" evidence="1">
    <location>
        <begin position="1"/>
        <end position="243"/>
    </location>
</feature>
<dbReference type="GeneID" id="134286043"/>
<dbReference type="Pfam" id="PF26215">
    <property type="entry name" value="HTH_animal"/>
    <property type="match status" value="1"/>
</dbReference>
<dbReference type="SUPFAM" id="SSF56672">
    <property type="entry name" value="DNA/RNA polymerases"/>
    <property type="match status" value="1"/>
</dbReference>
<proteinExistence type="predicted"/>
<reference evidence="2" key="2">
    <citation type="submission" date="2025-05" db="UniProtKB">
        <authorList>
            <consortium name="EnsemblMetazoa"/>
        </authorList>
    </citation>
    <scope>IDENTIFICATION</scope>
    <source>
        <strain evidence="2">Foshan</strain>
    </source>
</reference>
<dbReference type="PANTHER" id="PTHR21301:SF10">
    <property type="entry name" value="REVERSE TRANSCRIPTASE DOMAIN-CONTAINING PROTEIN"/>
    <property type="match status" value="1"/>
</dbReference>
<evidence type="ECO:0000313" key="2">
    <source>
        <dbReference type="EnsemblMetazoa" id="AALFPA23_005237.P6632"/>
    </source>
</evidence>
<organism evidence="2 3">
    <name type="scientific">Aedes albopictus</name>
    <name type="common">Asian tiger mosquito</name>
    <name type="synonym">Stegomyia albopicta</name>
    <dbReference type="NCBI Taxonomy" id="7160"/>
    <lineage>
        <taxon>Eukaryota</taxon>
        <taxon>Metazoa</taxon>
        <taxon>Ecdysozoa</taxon>
        <taxon>Arthropoda</taxon>
        <taxon>Hexapoda</taxon>
        <taxon>Insecta</taxon>
        <taxon>Pterygota</taxon>
        <taxon>Neoptera</taxon>
        <taxon>Endopterygota</taxon>
        <taxon>Diptera</taxon>
        <taxon>Nematocera</taxon>
        <taxon>Culicoidea</taxon>
        <taxon>Culicidae</taxon>
        <taxon>Culicinae</taxon>
        <taxon>Aedini</taxon>
        <taxon>Aedes</taxon>
        <taxon>Stegomyia</taxon>
    </lineage>
</organism>
<sequence length="523" mass="59712">MRLKTYTATAPRIYGAPKAHKDGLPLRPVVACMTSPTYELSKYVGAILQSSIKSKYNVLDSFSFSEYINNVQLPPDYVLVSLDVVSLFTCIPRELVMQNVISRWDEIKENTNINLDLFLEMTEFCINCSYFQFKGQSYQQVFGTAMGNPLSPIIADLVMETLLDSVTKTIKFPIPVIKKYVDDLMLAIPKDEIETVKNTFNQYHQKIQFTVEVEKDGKLPYLDLLLVRKPDQTIKTEWYAKPIASGRFLNYLSAHSMMLKINVAKNLIKRVTTFSTNVDEATAKKIIHTQLRQNDYPKPLINRLINRRRENPPAAAPPTEDENTKTFRSIVNIGSLTHKIQRTLRSDYPEVVTCPQQRKTVRSIIPGVKDKLEENQRSNVIYKIPCDVIYKIPCADCGSSYVGMTSCRLKDRVSGHRSTINKLTELREAGKDETDQEIMRLREKTALLDHCITNNHQFLLDRVEVLDSSHKKQNLAILESCHILNTQHTVNKRTGTDNLSGTYAGVLHTVKTIQHTTHRRTVE</sequence>
<protein>
    <recommendedName>
        <fullName evidence="1">Reverse transcriptase domain-containing protein</fullName>
    </recommendedName>
</protein>
<accession>A0ABM1Y344</accession>
<dbReference type="PROSITE" id="PS50878">
    <property type="entry name" value="RT_POL"/>
    <property type="match status" value="1"/>
</dbReference>
<evidence type="ECO:0000259" key="1">
    <source>
        <dbReference type="PROSITE" id="PS50878"/>
    </source>
</evidence>